<evidence type="ECO:0000313" key="4">
    <source>
        <dbReference type="Proteomes" id="UP000289411"/>
    </source>
</evidence>
<dbReference type="SUPFAM" id="SSF53474">
    <property type="entry name" value="alpha/beta-Hydrolases"/>
    <property type="match status" value="1"/>
</dbReference>
<proteinExistence type="predicted"/>
<organism evidence="3 4">
    <name type="scientific">Lichenibacterium ramalinae</name>
    <dbReference type="NCBI Taxonomy" id="2316527"/>
    <lineage>
        <taxon>Bacteria</taxon>
        <taxon>Pseudomonadati</taxon>
        <taxon>Pseudomonadota</taxon>
        <taxon>Alphaproteobacteria</taxon>
        <taxon>Hyphomicrobiales</taxon>
        <taxon>Lichenihabitantaceae</taxon>
        <taxon>Lichenibacterium</taxon>
    </lineage>
</organism>
<dbReference type="OrthoDB" id="9771666at2"/>
<keyword evidence="3" id="KW-0378">Hydrolase</keyword>
<dbReference type="Proteomes" id="UP000289411">
    <property type="component" value="Unassembled WGS sequence"/>
</dbReference>
<dbReference type="PANTHER" id="PTHR46623">
    <property type="entry name" value="CARBOXYMETHYLENEBUTENOLIDASE-RELATED"/>
    <property type="match status" value="1"/>
</dbReference>
<sequence>MFRNDQPQHADQLPPEEPGHAPGRRSFLVASLGVGFALAAHPVVAQVITTPTDGLVAGEVKVPTADGAMPAYRAMPDGAGPFPVMVVIEEIFGVHEYIKDICRRYAKLGYFAIAPELFARQGDPAHADIKTIVTDIVPKVPDAQAMADLDATVAYAAATGKADTARRGATGFCWGGRMIWLFADHDPALKAAVAFYGILGGKASPPTPIKPKNPLDFGHDVKVPVLGLYGGHDDNIPPALIAEMQAELKGTASEIVVYPDAPHGFFADYRPSYRPDAAHDAWGKAQAWFKAHGLA</sequence>
<dbReference type="RefSeq" id="WP_129218896.1">
    <property type="nucleotide sequence ID" value="NZ_QYBC01000006.1"/>
</dbReference>
<dbReference type="Pfam" id="PF01738">
    <property type="entry name" value="DLH"/>
    <property type="match status" value="1"/>
</dbReference>
<comment type="caution">
    <text evidence="3">The sequence shown here is derived from an EMBL/GenBank/DDBJ whole genome shotgun (WGS) entry which is preliminary data.</text>
</comment>
<reference evidence="3 4" key="2">
    <citation type="submission" date="2019-02" db="EMBL/GenBank/DDBJ databases">
        <title>'Lichenibacterium ramalinii' gen. nov. sp. nov., 'Lichenibacterium minor' gen. nov. sp. nov.</title>
        <authorList>
            <person name="Pankratov T."/>
        </authorList>
    </citation>
    <scope>NUCLEOTIDE SEQUENCE [LARGE SCALE GENOMIC DNA]</scope>
    <source>
        <strain evidence="3 4">RmlP001</strain>
    </source>
</reference>
<name>A0A4Q2RDJ3_9HYPH</name>
<reference evidence="3 4" key="1">
    <citation type="submission" date="2018-09" db="EMBL/GenBank/DDBJ databases">
        <authorList>
            <person name="Grouzdev D.S."/>
            <person name="Krutkina M.S."/>
        </authorList>
    </citation>
    <scope>NUCLEOTIDE SEQUENCE [LARGE SCALE GENOMIC DNA]</scope>
    <source>
        <strain evidence="3 4">RmlP001</strain>
    </source>
</reference>
<dbReference type="PANTHER" id="PTHR46623:SF6">
    <property type="entry name" value="ALPHA_BETA-HYDROLASES SUPERFAMILY PROTEIN"/>
    <property type="match status" value="1"/>
</dbReference>
<dbReference type="AlphaFoldDB" id="A0A4Q2RDJ3"/>
<dbReference type="InterPro" id="IPR002925">
    <property type="entry name" value="Dienelactn_hydro"/>
</dbReference>
<protein>
    <submittedName>
        <fullName evidence="3">Dienelactone hydrolase family protein</fullName>
    </submittedName>
</protein>
<dbReference type="EMBL" id="QYBC01000006">
    <property type="protein sequence ID" value="RYB05786.1"/>
    <property type="molecule type" value="Genomic_DNA"/>
</dbReference>
<evidence type="ECO:0000259" key="2">
    <source>
        <dbReference type="Pfam" id="PF01738"/>
    </source>
</evidence>
<dbReference type="InterPro" id="IPR029058">
    <property type="entry name" value="AB_hydrolase_fold"/>
</dbReference>
<dbReference type="Gene3D" id="3.40.50.1820">
    <property type="entry name" value="alpha/beta hydrolase"/>
    <property type="match status" value="1"/>
</dbReference>
<dbReference type="InterPro" id="IPR051049">
    <property type="entry name" value="Dienelactone_hydrolase-like"/>
</dbReference>
<accession>A0A4Q2RDJ3</accession>
<dbReference type="GO" id="GO:0016787">
    <property type="term" value="F:hydrolase activity"/>
    <property type="evidence" value="ECO:0007669"/>
    <property type="project" value="UniProtKB-KW"/>
</dbReference>
<feature type="region of interest" description="Disordered" evidence="1">
    <location>
        <begin position="1"/>
        <end position="21"/>
    </location>
</feature>
<keyword evidence="4" id="KW-1185">Reference proteome</keyword>
<gene>
    <name evidence="3" type="ORF">D3272_08290</name>
</gene>
<feature type="domain" description="Dienelactone hydrolase" evidence="2">
    <location>
        <begin position="69"/>
        <end position="292"/>
    </location>
</feature>
<evidence type="ECO:0000256" key="1">
    <source>
        <dbReference type="SAM" id="MobiDB-lite"/>
    </source>
</evidence>
<evidence type="ECO:0000313" key="3">
    <source>
        <dbReference type="EMBL" id="RYB05786.1"/>
    </source>
</evidence>